<dbReference type="PROSITE" id="PS50234">
    <property type="entry name" value="VWFA"/>
    <property type="match status" value="1"/>
</dbReference>
<dbReference type="Gene3D" id="3.40.50.410">
    <property type="entry name" value="von Willebrand factor, type A domain"/>
    <property type="match status" value="1"/>
</dbReference>
<evidence type="ECO:0000256" key="8">
    <source>
        <dbReference type="ARBA" id="ARBA00022882"/>
    </source>
</evidence>
<comment type="caution">
    <text evidence="15">The sequence shown here is derived from an EMBL/GenBank/DDBJ whole genome shotgun (WGS) entry which is preliminary data.</text>
</comment>
<evidence type="ECO:0000259" key="14">
    <source>
        <dbReference type="PROSITE" id="PS50234"/>
    </source>
</evidence>
<dbReference type="STRING" id="6832.A0A553PAX1"/>
<name>A0A553PAX1_TIGCA</name>
<keyword evidence="9" id="KW-1133">Transmembrane helix</keyword>
<evidence type="ECO:0000256" key="1">
    <source>
        <dbReference type="ARBA" id="ARBA00004479"/>
    </source>
</evidence>
<evidence type="ECO:0000313" key="16">
    <source>
        <dbReference type="Proteomes" id="UP000318571"/>
    </source>
</evidence>
<comment type="subcellular location">
    <subcellularLocation>
        <location evidence="1">Membrane</location>
        <topology evidence="1">Single-pass type I membrane protein</topology>
    </subcellularLocation>
</comment>
<evidence type="ECO:0000256" key="5">
    <source>
        <dbReference type="ARBA" id="ARBA00022692"/>
    </source>
</evidence>
<evidence type="ECO:0000256" key="9">
    <source>
        <dbReference type="ARBA" id="ARBA00022989"/>
    </source>
</evidence>
<feature type="domain" description="VWFA" evidence="14">
    <location>
        <begin position="340"/>
        <end position="461"/>
    </location>
</feature>
<organism evidence="15 16">
    <name type="scientific">Tigriopus californicus</name>
    <name type="common">Marine copepod</name>
    <dbReference type="NCBI Taxonomy" id="6832"/>
    <lineage>
        <taxon>Eukaryota</taxon>
        <taxon>Metazoa</taxon>
        <taxon>Ecdysozoa</taxon>
        <taxon>Arthropoda</taxon>
        <taxon>Crustacea</taxon>
        <taxon>Multicrustacea</taxon>
        <taxon>Hexanauplia</taxon>
        <taxon>Copepoda</taxon>
        <taxon>Harpacticoida</taxon>
        <taxon>Harpacticidae</taxon>
        <taxon>Tigriopus</taxon>
    </lineage>
</organism>
<dbReference type="OMA" id="KEPLLQX"/>
<keyword evidence="12" id="KW-0325">Glycoprotein</keyword>
<keyword evidence="3" id="KW-0109">Calcium transport</keyword>
<keyword evidence="8" id="KW-0851">Voltage-gated channel</keyword>
<evidence type="ECO:0000256" key="6">
    <source>
        <dbReference type="ARBA" id="ARBA00022729"/>
    </source>
</evidence>
<reference evidence="15 16" key="1">
    <citation type="journal article" date="2018" name="Nat. Ecol. Evol.">
        <title>Genomic signatures of mitonuclear coevolution across populations of Tigriopus californicus.</title>
        <authorList>
            <person name="Barreto F.S."/>
            <person name="Watson E.T."/>
            <person name="Lima T.G."/>
            <person name="Willett C.S."/>
            <person name="Edmands S."/>
            <person name="Li W."/>
            <person name="Burton R.S."/>
        </authorList>
    </citation>
    <scope>NUCLEOTIDE SEQUENCE [LARGE SCALE GENOMIC DNA]</scope>
    <source>
        <strain evidence="15 16">San Diego</strain>
    </source>
</reference>
<dbReference type="InterPro" id="IPR002035">
    <property type="entry name" value="VWF_A"/>
</dbReference>
<dbReference type="SUPFAM" id="SSF53300">
    <property type="entry name" value="vWA-like"/>
    <property type="match status" value="1"/>
</dbReference>
<keyword evidence="7" id="KW-0106">Calcium</keyword>
<keyword evidence="6" id="KW-0732">Signal</keyword>
<dbReference type="InterPro" id="IPR036465">
    <property type="entry name" value="vWFA_dom_sf"/>
</dbReference>
<evidence type="ECO:0000256" key="7">
    <source>
        <dbReference type="ARBA" id="ARBA00022837"/>
    </source>
</evidence>
<keyword evidence="5" id="KW-0812">Transmembrane</keyword>
<sequence length="966" mass="112032">MGFQWLGSVWWRMLGVLLPYKMTPSNRTIKALFIVILCLSTCLGQVGQGAQRRKQKPRTRIPAEDKIPNAQIENWALSFGSVLWETARAATRFDAIQKKFHSEGAKTVQVDGFAMVKEMSMNVETMMQHKIDAIKRIMEYAENLALDHKYEKDLGTYLKKPPRMGGFHYFNAKKINVIDEDDEDQIDDWDKYLSATDRLEDDDRFRVGYSRVMLEENKHFSGIPVNTNMSSVHVPTNVFDGDPKVVNAIKWSRGLDRVFVDNYNRDPSLSWQYFGSSTGFMRQYPGNYPTQPLVISRRAANNSIPLLFKAMKWLTSDHDPDLYDARMRDWYIKSAASPKEIVILLDTSGSMTGLRREIAKHVVLNILDTLSEDDFVAIYKFSKYPTPLVDCFTTLDGRAELVQATNENIREYQEAVDQVQTEEIANFTSALTVAFELLHEARLDPDIGSNCNQAIMIVTDGVPYKYEEIFRLHNMPHKPVTDLKPLWMIKLPHPMRRSKIFADPKTSRWLWDLRERSRQKSRTANYRKIMKMQQESADPLAKMDVEEDTAAAREAFEKLTRLPYKQQMENFLSYGRWDLTERDVERLKKDEEMKQRLIREITEAKTQKWTIPPKDLSMDMDTFQEMVAHNLDPAEYMTEMSRFAPKMAALRSSKKSDAKHQMIKNKMEESELRKNKFSGYRLMTSVSIPVFDKKNHTVRIARLLGVSGTDVPIREIEKLTPPHKLGVNGYSFAVNNNGYILYHPDLRPMFQEILKPNYNSVDLAEVELVFDRLVDAQPRANDSELLAMRHDMVNQIKGQSFLTVKQHFDDMKRATVKTMDYFYHPLVNTPFSLGIALPQDYGKFRVEGKIEVPLAKFNVSSLFEDTNWRVHPDWIYCQYNYAGDHNREFISPEDTLKHFLIKMQEPNWSWGTPSVRPLPKCTNTEHFDPNCVKCERDLINSLVFDAVVTKDFEKQRSPHHGRGALS</sequence>
<keyword evidence="10" id="KW-0406">Ion transport</keyword>
<proteinExistence type="predicted"/>
<evidence type="ECO:0000256" key="3">
    <source>
        <dbReference type="ARBA" id="ARBA00022568"/>
    </source>
</evidence>
<evidence type="ECO:0000256" key="2">
    <source>
        <dbReference type="ARBA" id="ARBA00022448"/>
    </source>
</evidence>
<evidence type="ECO:0000313" key="15">
    <source>
        <dbReference type="EMBL" id="TRY74818.1"/>
    </source>
</evidence>
<gene>
    <name evidence="15" type="ORF">TCAL_05660</name>
</gene>
<dbReference type="FunFam" id="3.30.450.20:FF:000057">
    <property type="entry name" value="Voltage-dependent calcium channel subunit alpha-2/delta-4"/>
    <property type="match status" value="1"/>
</dbReference>
<evidence type="ECO:0000256" key="12">
    <source>
        <dbReference type="ARBA" id="ARBA00023180"/>
    </source>
</evidence>
<keyword evidence="16" id="KW-1185">Reference proteome</keyword>
<dbReference type="AlphaFoldDB" id="A0A553PAX1"/>
<dbReference type="InterPro" id="IPR051173">
    <property type="entry name" value="Ca_channel_alpha-2/delta"/>
</dbReference>
<dbReference type="SMART" id="SM00327">
    <property type="entry name" value="VWA"/>
    <property type="match status" value="1"/>
</dbReference>
<dbReference type="PANTHER" id="PTHR10166">
    <property type="entry name" value="VOLTAGE-DEPENDENT CALCIUM CHANNEL SUBUNIT ALPHA-2/DELTA-RELATED"/>
    <property type="match status" value="1"/>
</dbReference>
<dbReference type="GO" id="GO:0005891">
    <property type="term" value="C:voltage-gated calcium channel complex"/>
    <property type="evidence" value="ECO:0007669"/>
    <property type="project" value="TreeGrafter"/>
</dbReference>
<keyword evidence="2" id="KW-0813">Transport</keyword>
<protein>
    <recommendedName>
        <fullName evidence="14">VWFA domain-containing protein</fullName>
    </recommendedName>
</protein>
<keyword evidence="11" id="KW-0472">Membrane</keyword>
<accession>A0A553PAX1</accession>
<dbReference type="PANTHER" id="PTHR10166:SF37">
    <property type="entry name" value="STOLID, ISOFORM H"/>
    <property type="match status" value="1"/>
</dbReference>
<dbReference type="Pfam" id="PF13519">
    <property type="entry name" value="VWA_2"/>
    <property type="match status" value="1"/>
</dbReference>
<evidence type="ECO:0000256" key="11">
    <source>
        <dbReference type="ARBA" id="ARBA00023136"/>
    </source>
</evidence>
<evidence type="ECO:0000256" key="13">
    <source>
        <dbReference type="ARBA" id="ARBA00023303"/>
    </source>
</evidence>
<evidence type="ECO:0000256" key="10">
    <source>
        <dbReference type="ARBA" id="ARBA00023065"/>
    </source>
</evidence>
<dbReference type="Proteomes" id="UP000318571">
    <property type="component" value="Chromosome 2"/>
</dbReference>
<dbReference type="EMBL" id="VCGU01000005">
    <property type="protein sequence ID" value="TRY74818.1"/>
    <property type="molecule type" value="Genomic_DNA"/>
</dbReference>
<dbReference type="GO" id="GO:0005245">
    <property type="term" value="F:voltage-gated calcium channel activity"/>
    <property type="evidence" value="ECO:0007669"/>
    <property type="project" value="TreeGrafter"/>
</dbReference>
<dbReference type="Pfam" id="PF08399">
    <property type="entry name" value="VWA_N"/>
    <property type="match status" value="1"/>
</dbReference>
<dbReference type="InterPro" id="IPR013608">
    <property type="entry name" value="VWA_N"/>
</dbReference>
<keyword evidence="13" id="KW-0407">Ion channel</keyword>
<evidence type="ECO:0000256" key="4">
    <source>
        <dbReference type="ARBA" id="ARBA00022673"/>
    </source>
</evidence>
<keyword evidence="4" id="KW-0107">Calcium channel</keyword>
<dbReference type="Gene3D" id="3.30.450.20">
    <property type="entry name" value="PAS domain"/>
    <property type="match status" value="1"/>
</dbReference>